<dbReference type="PIRSF" id="PIRSF000303">
    <property type="entry name" value="Glutathion_perox"/>
    <property type="match status" value="1"/>
</dbReference>
<dbReference type="STRING" id="1156394.T0R9Q5"/>
<dbReference type="FunCoup" id="T0R9Q5">
    <property type="interactions" value="184"/>
</dbReference>
<dbReference type="PANTHER" id="PTHR11592">
    <property type="entry name" value="GLUTATHIONE PEROXIDASE"/>
    <property type="match status" value="1"/>
</dbReference>
<dbReference type="SUPFAM" id="SSF52833">
    <property type="entry name" value="Thioredoxin-like"/>
    <property type="match status" value="1"/>
</dbReference>
<dbReference type="InParanoid" id="T0R9Q5"/>
<dbReference type="EMBL" id="JH767236">
    <property type="protein sequence ID" value="EQC26247.1"/>
    <property type="molecule type" value="Genomic_DNA"/>
</dbReference>
<dbReference type="VEuPathDB" id="FungiDB:SDRG_15908"/>
<protein>
    <recommendedName>
        <fullName evidence="6">Glutathione peroxidase</fullName>
    </recommendedName>
</protein>
<comment type="similarity">
    <text evidence="1">Belongs to the glutathione peroxidase family.</text>
</comment>
<dbReference type="PROSITE" id="PS51355">
    <property type="entry name" value="GLUTATHIONE_PEROXID_3"/>
    <property type="match status" value="1"/>
</dbReference>
<dbReference type="InterPro" id="IPR036249">
    <property type="entry name" value="Thioredoxin-like_sf"/>
</dbReference>
<dbReference type="Proteomes" id="UP000030762">
    <property type="component" value="Unassembled WGS sequence"/>
</dbReference>
<dbReference type="CDD" id="cd00340">
    <property type="entry name" value="GSH_Peroxidase"/>
    <property type="match status" value="1"/>
</dbReference>
<name>T0R9Q5_SAPDV</name>
<dbReference type="OMA" id="MASGENW"/>
<dbReference type="AlphaFoldDB" id="T0R9Q5"/>
<dbReference type="InterPro" id="IPR000889">
    <property type="entry name" value="Glutathione_peroxidase"/>
</dbReference>
<dbReference type="eggNOG" id="KOG1651">
    <property type="taxonomic scope" value="Eukaryota"/>
</dbReference>
<gene>
    <name evidence="4" type="ORF">SDRG_15908</name>
</gene>
<evidence type="ECO:0000313" key="4">
    <source>
        <dbReference type="EMBL" id="EQC26247.1"/>
    </source>
</evidence>
<dbReference type="GO" id="GO:0006979">
    <property type="term" value="P:response to oxidative stress"/>
    <property type="evidence" value="ECO:0007669"/>
    <property type="project" value="InterPro"/>
</dbReference>
<sequence>MAAKSFFDLGSNNMDGQRVPMATFGGRVCLVVNLNYTQLVQLDNKYRDRGLQILAYPCNQFGGQEPGTNAEIMAFVAKFGVRFPLFEKADVNGEHTQEVYVFLKDRLPGDITWNFAKFLVDRHGQPVKRYEPNVAPFDLEADIEALLA</sequence>
<dbReference type="Pfam" id="PF00255">
    <property type="entry name" value="GSHPx"/>
    <property type="match status" value="1"/>
</dbReference>
<evidence type="ECO:0008006" key="6">
    <source>
        <dbReference type="Google" id="ProtNLM"/>
    </source>
</evidence>
<keyword evidence="5" id="KW-1185">Reference proteome</keyword>
<evidence type="ECO:0000256" key="2">
    <source>
        <dbReference type="ARBA" id="ARBA00022559"/>
    </source>
</evidence>
<dbReference type="GO" id="GO:0004601">
    <property type="term" value="F:peroxidase activity"/>
    <property type="evidence" value="ECO:0007669"/>
    <property type="project" value="UniProtKB-KW"/>
</dbReference>
<evidence type="ECO:0000256" key="3">
    <source>
        <dbReference type="ARBA" id="ARBA00023002"/>
    </source>
</evidence>
<accession>T0R9Q5</accession>
<keyword evidence="3" id="KW-0560">Oxidoreductase</keyword>
<evidence type="ECO:0000256" key="1">
    <source>
        <dbReference type="ARBA" id="ARBA00006926"/>
    </source>
</evidence>
<dbReference type="RefSeq" id="XP_008620316.1">
    <property type="nucleotide sequence ID" value="XM_008622094.1"/>
</dbReference>
<keyword evidence="2" id="KW-0575">Peroxidase</keyword>
<evidence type="ECO:0000313" key="5">
    <source>
        <dbReference type="Proteomes" id="UP000030762"/>
    </source>
</evidence>
<dbReference type="GeneID" id="19956635"/>
<dbReference type="PANTHER" id="PTHR11592:SF78">
    <property type="entry name" value="GLUTATHIONE PEROXIDASE"/>
    <property type="match status" value="1"/>
</dbReference>
<proteinExistence type="inferred from homology"/>
<reference evidence="4 5" key="1">
    <citation type="submission" date="2012-04" db="EMBL/GenBank/DDBJ databases">
        <title>The Genome Sequence of Saprolegnia declina VS20.</title>
        <authorList>
            <consortium name="The Broad Institute Genome Sequencing Platform"/>
            <person name="Russ C."/>
            <person name="Nusbaum C."/>
            <person name="Tyler B."/>
            <person name="van West P."/>
            <person name="Dieguez-Uribeondo J."/>
            <person name="de Bruijn I."/>
            <person name="Tripathy S."/>
            <person name="Jiang R."/>
            <person name="Young S.K."/>
            <person name="Zeng Q."/>
            <person name="Gargeya S."/>
            <person name="Fitzgerald M."/>
            <person name="Haas B."/>
            <person name="Abouelleil A."/>
            <person name="Alvarado L."/>
            <person name="Arachchi H.M."/>
            <person name="Berlin A."/>
            <person name="Chapman S.B."/>
            <person name="Goldberg J."/>
            <person name="Griggs A."/>
            <person name="Gujja S."/>
            <person name="Hansen M."/>
            <person name="Howarth C."/>
            <person name="Imamovic A."/>
            <person name="Larimer J."/>
            <person name="McCowen C."/>
            <person name="Montmayeur A."/>
            <person name="Murphy C."/>
            <person name="Neiman D."/>
            <person name="Pearson M."/>
            <person name="Priest M."/>
            <person name="Roberts A."/>
            <person name="Saif S."/>
            <person name="Shea T."/>
            <person name="Sisk P."/>
            <person name="Sykes S."/>
            <person name="Wortman J."/>
            <person name="Nusbaum C."/>
            <person name="Birren B."/>
        </authorList>
    </citation>
    <scope>NUCLEOTIDE SEQUENCE [LARGE SCALE GENOMIC DNA]</scope>
    <source>
        <strain evidence="4 5">VS20</strain>
    </source>
</reference>
<dbReference type="OrthoDB" id="446890at2759"/>
<organism evidence="4 5">
    <name type="scientific">Saprolegnia diclina (strain VS20)</name>
    <dbReference type="NCBI Taxonomy" id="1156394"/>
    <lineage>
        <taxon>Eukaryota</taxon>
        <taxon>Sar</taxon>
        <taxon>Stramenopiles</taxon>
        <taxon>Oomycota</taxon>
        <taxon>Saprolegniomycetes</taxon>
        <taxon>Saprolegniales</taxon>
        <taxon>Saprolegniaceae</taxon>
        <taxon>Saprolegnia</taxon>
    </lineage>
</organism>
<dbReference type="Gene3D" id="3.40.30.10">
    <property type="entry name" value="Glutaredoxin"/>
    <property type="match status" value="1"/>
</dbReference>